<dbReference type="STRING" id="307507.A0A2V0P621"/>
<evidence type="ECO:0000256" key="3">
    <source>
        <dbReference type="ARBA" id="ARBA00022692"/>
    </source>
</evidence>
<feature type="transmembrane region" description="Helical" evidence="6">
    <location>
        <begin position="89"/>
        <end position="106"/>
    </location>
</feature>
<reference evidence="7 8" key="1">
    <citation type="journal article" date="2018" name="Sci. Rep.">
        <title>Raphidocelis subcapitata (=Pseudokirchneriella subcapitata) provides an insight into genome evolution and environmental adaptations in the Sphaeropleales.</title>
        <authorList>
            <person name="Suzuki S."/>
            <person name="Yamaguchi H."/>
            <person name="Nakajima N."/>
            <person name="Kawachi M."/>
        </authorList>
    </citation>
    <scope>NUCLEOTIDE SEQUENCE [LARGE SCALE GENOMIC DNA]</scope>
    <source>
        <strain evidence="7 8">NIES-35</strain>
    </source>
</reference>
<organism evidence="7 8">
    <name type="scientific">Raphidocelis subcapitata</name>
    <dbReference type="NCBI Taxonomy" id="307507"/>
    <lineage>
        <taxon>Eukaryota</taxon>
        <taxon>Viridiplantae</taxon>
        <taxon>Chlorophyta</taxon>
        <taxon>core chlorophytes</taxon>
        <taxon>Chlorophyceae</taxon>
        <taxon>CS clade</taxon>
        <taxon>Sphaeropleales</taxon>
        <taxon>Selenastraceae</taxon>
        <taxon>Raphidocelis</taxon>
    </lineage>
</organism>
<comment type="similarity">
    <text evidence="2">Belongs to the TspO/BZRP family.</text>
</comment>
<proteinExistence type="inferred from homology"/>
<evidence type="ECO:0000313" key="7">
    <source>
        <dbReference type="EMBL" id="GBF92525.1"/>
    </source>
</evidence>
<dbReference type="GO" id="GO:0016020">
    <property type="term" value="C:membrane"/>
    <property type="evidence" value="ECO:0007669"/>
    <property type="project" value="UniProtKB-SubCell"/>
</dbReference>
<name>A0A2V0P621_9CHLO</name>
<comment type="caution">
    <text evidence="7">The sequence shown here is derived from an EMBL/GenBank/DDBJ whole genome shotgun (WGS) entry which is preliminary data.</text>
</comment>
<dbReference type="FunFam" id="1.20.1260.100:FF:000001">
    <property type="entry name" value="translocator protein 2"/>
    <property type="match status" value="1"/>
</dbReference>
<dbReference type="GO" id="GO:0033013">
    <property type="term" value="P:tetrapyrrole metabolic process"/>
    <property type="evidence" value="ECO:0007669"/>
    <property type="project" value="UniProtKB-ARBA"/>
</dbReference>
<accession>A0A2V0P621</accession>
<dbReference type="Gene3D" id="1.20.1260.100">
    <property type="entry name" value="TspO/MBR protein"/>
    <property type="match status" value="1"/>
</dbReference>
<dbReference type="PIRSF" id="PIRSF005859">
    <property type="entry name" value="PBR"/>
    <property type="match status" value="1"/>
</dbReference>
<evidence type="ECO:0000256" key="5">
    <source>
        <dbReference type="ARBA" id="ARBA00023136"/>
    </source>
</evidence>
<sequence length="174" mass="19149">MAFLARLTEKPLGLESLPKPDLGLLAAGAVVFGAQRLVPTYDNTYYKTLVKPSWNPPNWVFPAVWIPLKLLQSVSLWLVVKQAPDNKSLALPLALFGAHLALGNYWNYTFFGQRKLKESLNVMGAFWLSIAGGIASFHSISPAAALLFAPTEIWVTIAAKLNWDIVKLNADKAE</sequence>
<evidence type="ECO:0000256" key="2">
    <source>
        <dbReference type="ARBA" id="ARBA00007524"/>
    </source>
</evidence>
<dbReference type="Proteomes" id="UP000247498">
    <property type="component" value="Unassembled WGS sequence"/>
</dbReference>
<dbReference type="CDD" id="cd15904">
    <property type="entry name" value="TSPO_MBR"/>
    <property type="match status" value="1"/>
</dbReference>
<evidence type="ECO:0000256" key="4">
    <source>
        <dbReference type="ARBA" id="ARBA00022989"/>
    </source>
</evidence>
<gene>
    <name evidence="7" type="ORF">Rsub_05139</name>
</gene>
<dbReference type="AlphaFoldDB" id="A0A2V0P621"/>
<dbReference type="OrthoDB" id="8841220at2759"/>
<keyword evidence="4 6" id="KW-1133">Transmembrane helix</keyword>
<dbReference type="InParanoid" id="A0A2V0P621"/>
<evidence type="ECO:0000256" key="1">
    <source>
        <dbReference type="ARBA" id="ARBA00004141"/>
    </source>
</evidence>
<dbReference type="InterPro" id="IPR038330">
    <property type="entry name" value="TspO/MBR-related_sf"/>
</dbReference>
<dbReference type="Pfam" id="PF03073">
    <property type="entry name" value="TspO_MBR"/>
    <property type="match status" value="1"/>
</dbReference>
<keyword evidence="3 6" id="KW-0812">Transmembrane</keyword>
<keyword evidence="5 6" id="KW-0472">Membrane</keyword>
<evidence type="ECO:0000313" key="8">
    <source>
        <dbReference type="Proteomes" id="UP000247498"/>
    </source>
</evidence>
<evidence type="ECO:0000256" key="6">
    <source>
        <dbReference type="SAM" id="Phobius"/>
    </source>
</evidence>
<feature type="transmembrane region" description="Helical" evidence="6">
    <location>
        <begin position="126"/>
        <end position="149"/>
    </location>
</feature>
<dbReference type="PANTHER" id="PTHR10057:SF0">
    <property type="entry name" value="TRANSLOCATOR PROTEIN"/>
    <property type="match status" value="1"/>
</dbReference>
<dbReference type="FunCoup" id="A0A2V0P621">
    <property type="interactions" value="39"/>
</dbReference>
<dbReference type="EMBL" id="BDRX01000033">
    <property type="protein sequence ID" value="GBF92525.1"/>
    <property type="molecule type" value="Genomic_DNA"/>
</dbReference>
<keyword evidence="8" id="KW-1185">Reference proteome</keyword>
<dbReference type="PANTHER" id="PTHR10057">
    <property type="entry name" value="PERIPHERAL-TYPE BENZODIAZEPINE RECEPTOR"/>
    <property type="match status" value="1"/>
</dbReference>
<protein>
    <submittedName>
        <fullName evidence="7">Uncharacterized protein</fullName>
    </submittedName>
</protein>
<dbReference type="InterPro" id="IPR004307">
    <property type="entry name" value="TspO_MBR"/>
</dbReference>
<comment type="subcellular location">
    <subcellularLocation>
        <location evidence="1">Membrane</location>
        <topology evidence="1">Multi-pass membrane protein</topology>
    </subcellularLocation>
</comment>